<comment type="caution">
    <text evidence="8">The sequence shown here is derived from an EMBL/GenBank/DDBJ whole genome shotgun (WGS) entry which is preliminary data.</text>
</comment>
<dbReference type="GO" id="GO:0071555">
    <property type="term" value="P:cell wall organization"/>
    <property type="evidence" value="ECO:0007669"/>
    <property type="project" value="UniProtKB-KW"/>
</dbReference>
<evidence type="ECO:0000256" key="4">
    <source>
        <dbReference type="ARBA" id="ARBA00023136"/>
    </source>
</evidence>
<dbReference type="GO" id="GO:0005886">
    <property type="term" value="C:plasma membrane"/>
    <property type="evidence" value="ECO:0007669"/>
    <property type="project" value="UniProtKB-UniRule"/>
</dbReference>
<accession>A0A4T0UTG6</accession>
<keyword evidence="2 7" id="KW-0812">Transmembrane</keyword>
<dbReference type="PANTHER" id="PTHR30518:SF2">
    <property type="entry name" value="ENDOLYTIC MUREIN TRANSGLYCOSYLASE"/>
    <property type="match status" value="1"/>
</dbReference>
<keyword evidence="5 7" id="KW-0456">Lyase</keyword>
<comment type="similarity">
    <text evidence="7">Belongs to the transglycosylase MltG family.</text>
</comment>
<evidence type="ECO:0000256" key="2">
    <source>
        <dbReference type="ARBA" id="ARBA00022692"/>
    </source>
</evidence>
<keyword evidence="4 7" id="KW-0472">Membrane</keyword>
<sequence>MRSLFIRTLAALLAAGALWLAWVVAVPVSLPTTPYSVTVGPNRTLSQVARTLEEEGAIRNRWVMIALSRASGADRKLKAGLYEFSSPVAMWQILRRLSEGSPDQPSVTVIEGWTFRQFRQALAREKDLKPVSAGWSEDRVMAELGATGQSAEGMFFPSTYFFVPGSSDVDVMRRAYRTMQQHLQSAWDARQEGLPYSNPYEMLIMASLIEKETSKEADRPQVSSVFVNRLKIGMRLQTDPSVIYGMGERYQGRIGKEGLRRDTPYNTYTRAGLPPTPIALPGQAALTAAAQPVESRALYFVARGDGTTHFSESLPEHNAAVRKFILKKGE</sequence>
<dbReference type="AlphaFoldDB" id="A0A4T0UTG6"/>
<evidence type="ECO:0000256" key="7">
    <source>
        <dbReference type="HAMAP-Rule" id="MF_02065"/>
    </source>
</evidence>
<dbReference type="PANTHER" id="PTHR30518">
    <property type="entry name" value="ENDOLYTIC MUREIN TRANSGLYCOSYLASE"/>
    <property type="match status" value="1"/>
</dbReference>
<evidence type="ECO:0000313" key="9">
    <source>
        <dbReference type="Proteomes" id="UP000308891"/>
    </source>
</evidence>
<comment type="catalytic activity">
    <reaction evidence="7">
        <text>a peptidoglycan chain = a peptidoglycan chain with N-acetyl-1,6-anhydromuramyl-[peptide] at the reducing end + a peptidoglycan chain with N-acetylglucosamine at the non-reducing end.</text>
        <dbReference type="EC" id="4.2.2.29"/>
    </reaction>
</comment>
<protein>
    <recommendedName>
        <fullName evidence="7">Endolytic murein transglycosylase</fullName>
        <ecNumber evidence="7">4.2.2.29</ecNumber>
    </recommendedName>
    <alternativeName>
        <fullName evidence="7">Peptidoglycan lytic transglycosylase</fullName>
    </alternativeName>
    <alternativeName>
        <fullName evidence="7">Peptidoglycan polymerization terminase</fullName>
    </alternativeName>
</protein>
<evidence type="ECO:0000256" key="5">
    <source>
        <dbReference type="ARBA" id="ARBA00023239"/>
    </source>
</evidence>
<dbReference type="CDD" id="cd08010">
    <property type="entry name" value="MltG_like"/>
    <property type="match status" value="1"/>
</dbReference>
<keyword evidence="7" id="KW-0997">Cell inner membrane</keyword>
<dbReference type="Gene3D" id="3.30.1490.480">
    <property type="entry name" value="Endolytic murein transglycosylase"/>
    <property type="match status" value="1"/>
</dbReference>
<proteinExistence type="inferred from homology"/>
<dbReference type="HAMAP" id="MF_02065">
    <property type="entry name" value="MltG"/>
    <property type="match status" value="1"/>
</dbReference>
<dbReference type="InterPro" id="IPR003770">
    <property type="entry name" value="MLTG-like"/>
</dbReference>
<keyword evidence="6 7" id="KW-0961">Cell wall biogenesis/degradation</keyword>
<dbReference type="EC" id="4.2.2.29" evidence="7"/>
<organism evidence="8 9">
    <name type="scientific">Crenobacter intestini</name>
    <dbReference type="NCBI Taxonomy" id="2563443"/>
    <lineage>
        <taxon>Bacteria</taxon>
        <taxon>Pseudomonadati</taxon>
        <taxon>Pseudomonadota</taxon>
        <taxon>Betaproteobacteria</taxon>
        <taxon>Neisseriales</taxon>
        <taxon>Neisseriaceae</taxon>
        <taxon>Crenobacter</taxon>
    </lineage>
</organism>
<keyword evidence="9" id="KW-1185">Reference proteome</keyword>
<dbReference type="NCBIfam" id="TIGR00247">
    <property type="entry name" value="endolytic transglycosylase MltG"/>
    <property type="match status" value="1"/>
</dbReference>
<dbReference type="GO" id="GO:0009252">
    <property type="term" value="P:peptidoglycan biosynthetic process"/>
    <property type="evidence" value="ECO:0007669"/>
    <property type="project" value="UniProtKB-UniRule"/>
</dbReference>
<dbReference type="Proteomes" id="UP000308891">
    <property type="component" value="Unassembled WGS sequence"/>
</dbReference>
<feature type="site" description="Important for catalytic activity" evidence="7">
    <location>
        <position position="212"/>
    </location>
</feature>
<name>A0A4T0UTG6_9NEIS</name>
<dbReference type="Pfam" id="PF02618">
    <property type="entry name" value="YceG"/>
    <property type="match status" value="1"/>
</dbReference>
<evidence type="ECO:0000256" key="6">
    <source>
        <dbReference type="ARBA" id="ARBA00023316"/>
    </source>
</evidence>
<evidence type="ECO:0000313" key="8">
    <source>
        <dbReference type="EMBL" id="TIC82158.1"/>
    </source>
</evidence>
<keyword evidence="3 7" id="KW-1133">Transmembrane helix</keyword>
<reference evidence="8 9" key="1">
    <citation type="submission" date="2019-04" db="EMBL/GenBank/DDBJ databases">
        <title>Crenobacter sp. nov.</title>
        <authorList>
            <person name="Shi S."/>
        </authorList>
    </citation>
    <scope>NUCLEOTIDE SEQUENCE [LARGE SCALE GENOMIC DNA]</scope>
    <source>
        <strain evidence="8 9">GY 70310</strain>
    </source>
</reference>
<gene>
    <name evidence="7 8" type="primary">mltG</name>
    <name evidence="8" type="ORF">E5K04_10430</name>
</gene>
<keyword evidence="1 7" id="KW-1003">Cell membrane</keyword>
<dbReference type="EMBL" id="STGJ01000010">
    <property type="protein sequence ID" value="TIC82158.1"/>
    <property type="molecule type" value="Genomic_DNA"/>
</dbReference>
<evidence type="ECO:0000256" key="1">
    <source>
        <dbReference type="ARBA" id="ARBA00022475"/>
    </source>
</evidence>
<dbReference type="GO" id="GO:0008932">
    <property type="term" value="F:lytic endotransglycosylase activity"/>
    <property type="evidence" value="ECO:0007669"/>
    <property type="project" value="UniProtKB-UniRule"/>
</dbReference>
<dbReference type="OrthoDB" id="9814591at2"/>
<comment type="function">
    <text evidence="7">Functions as a peptidoglycan terminase that cleaves nascent peptidoglycan strands endolytically to terminate their elongation.</text>
</comment>
<dbReference type="RefSeq" id="WP_136553742.1">
    <property type="nucleotide sequence ID" value="NZ_STGJ01000010.1"/>
</dbReference>
<evidence type="ECO:0000256" key="3">
    <source>
        <dbReference type="ARBA" id="ARBA00022989"/>
    </source>
</evidence>
<dbReference type="Gene3D" id="3.30.160.60">
    <property type="entry name" value="Classic Zinc Finger"/>
    <property type="match status" value="1"/>
</dbReference>